<accession>A0A239PWB1</accession>
<dbReference type="Pfam" id="PF02734">
    <property type="entry name" value="Dak2"/>
    <property type="match status" value="1"/>
</dbReference>
<reference evidence="7 8" key="1">
    <citation type="submission" date="2017-07" db="EMBL/GenBank/DDBJ databases">
        <authorList>
            <person name="Sun Z.S."/>
            <person name="Albrecht U."/>
            <person name="Echele G."/>
            <person name="Lee C.C."/>
        </authorList>
    </citation>
    <scope>NUCLEOTIDE SEQUENCE [LARGE SCALE GENOMIC DNA]</scope>
    <source>
        <strain evidence="7 8">DSM 14827</strain>
    </source>
</reference>
<dbReference type="NCBIfam" id="NF011049">
    <property type="entry name" value="PRK14479.1"/>
    <property type="match status" value="1"/>
</dbReference>
<name>A0A239PWB1_9RHOB</name>
<dbReference type="InterPro" id="IPR050861">
    <property type="entry name" value="Dihydroxyacetone_Kinase"/>
</dbReference>
<dbReference type="AlphaFoldDB" id="A0A239PWB1"/>
<keyword evidence="2" id="KW-0547">Nucleotide-binding</keyword>
<gene>
    <name evidence="7" type="ORF">SAMN05444959_106167</name>
</gene>
<dbReference type="GO" id="GO:0019563">
    <property type="term" value="P:glycerol catabolic process"/>
    <property type="evidence" value="ECO:0007669"/>
    <property type="project" value="TreeGrafter"/>
</dbReference>
<dbReference type="GO" id="GO:0005829">
    <property type="term" value="C:cytosol"/>
    <property type="evidence" value="ECO:0007669"/>
    <property type="project" value="TreeGrafter"/>
</dbReference>
<feature type="domain" description="DhaL" evidence="5">
    <location>
        <begin position="374"/>
        <end position="571"/>
    </location>
</feature>
<dbReference type="PROSITE" id="PS51481">
    <property type="entry name" value="DHAK"/>
    <property type="match status" value="1"/>
</dbReference>
<sequence>MQRFFNDADDIVDETVAGFARAHSDLVRIDPGNPRVIVSKAAGQAGRVGIVTGGGSGHEPAFIGYAGRNLVDAVAVGELFSSPTAASFADAIRAADGGAGVAVLYGNYAGDNMNVLLARGTVEAEGIEVATVVANDDVCSAGPDERAKRRGVAGEIFMWKIGGARAAKGGTLEEVRASAQKAIDACRSVGVGLGPCTLPAVGHPNFLIGPGDMEIGIGHHGEPGTRVEPLKPANAVALDMLDIVLGDQDLQQGSEVAVLVSGLGATPLNELYVLYAKIESTLTERGIKVHKALVGNYFTSLEMVGATLTIMALDEELKELLDLEAQAPGLTCGQTPSPAMEATTRFVRKPAKQTATTSVTAKTGPIHGPSVPVAGNAVIVEQLAQAIVANKAYLSEIDGLIGDGDHGVNMAKGFGRAAERLAGQDLPLDEALSVLSNVLMTEIGGSMGPLYGFMFQGMAEATAGRKAIDAEGFSELLNAALAGVRRTSSAQPGDKTLMDTLLPAVEAYDSAKSMGFRPALVAMRQAAETGRDSTMDLVARIGRASRLGERSRGVLDAGATSCCLILTTFATALETQIA</sequence>
<keyword evidence="8" id="KW-1185">Reference proteome</keyword>
<dbReference type="InterPro" id="IPR036117">
    <property type="entry name" value="DhaL_dom_sf"/>
</dbReference>
<keyword evidence="1" id="KW-0808">Transferase</keyword>
<dbReference type="FunFam" id="3.40.50.10440:FF:000001">
    <property type="entry name" value="Dihydroxyacetone kinase, DhaK subunit"/>
    <property type="match status" value="1"/>
</dbReference>
<dbReference type="NCBIfam" id="TIGR02365">
    <property type="entry name" value="dha_L_ycgS"/>
    <property type="match status" value="1"/>
</dbReference>
<dbReference type="PANTHER" id="PTHR28629">
    <property type="entry name" value="TRIOKINASE/FMN CYCLASE"/>
    <property type="match status" value="1"/>
</dbReference>
<feature type="domain" description="DhaK" evidence="6">
    <location>
        <begin position="7"/>
        <end position="330"/>
    </location>
</feature>
<dbReference type="Gene3D" id="3.30.1180.20">
    <property type="entry name" value="Dihydroxyacetone kinase, domain 2"/>
    <property type="match status" value="1"/>
</dbReference>
<dbReference type="EMBL" id="FZQB01000006">
    <property type="protein sequence ID" value="SNT73987.1"/>
    <property type="molecule type" value="Genomic_DNA"/>
</dbReference>
<dbReference type="InterPro" id="IPR004006">
    <property type="entry name" value="DhaK_dom"/>
</dbReference>
<dbReference type="Proteomes" id="UP000198307">
    <property type="component" value="Unassembled WGS sequence"/>
</dbReference>
<dbReference type="OrthoDB" id="9806345at2"/>
<evidence type="ECO:0000256" key="2">
    <source>
        <dbReference type="ARBA" id="ARBA00022741"/>
    </source>
</evidence>
<dbReference type="GO" id="GO:0004371">
    <property type="term" value="F:glycerone kinase activity"/>
    <property type="evidence" value="ECO:0007669"/>
    <property type="project" value="InterPro"/>
</dbReference>
<protein>
    <submittedName>
        <fullName evidence="7">Homodimeric dihydroxyacetone kinase</fullName>
    </submittedName>
</protein>
<dbReference type="InterPro" id="IPR004007">
    <property type="entry name" value="DhaL_dom"/>
</dbReference>
<dbReference type="PROSITE" id="PS51480">
    <property type="entry name" value="DHAL"/>
    <property type="match status" value="1"/>
</dbReference>
<dbReference type="GO" id="GO:0005524">
    <property type="term" value="F:ATP binding"/>
    <property type="evidence" value="ECO:0007669"/>
    <property type="project" value="UniProtKB-KW"/>
</dbReference>
<dbReference type="FunFam" id="1.25.40.340:FF:000002">
    <property type="entry name" value="Dihydroxyacetone kinase, L subunit"/>
    <property type="match status" value="1"/>
</dbReference>
<dbReference type="RefSeq" id="WP_089344347.1">
    <property type="nucleotide sequence ID" value="NZ_CP067130.1"/>
</dbReference>
<evidence type="ECO:0000259" key="6">
    <source>
        <dbReference type="PROSITE" id="PS51481"/>
    </source>
</evidence>
<dbReference type="Gene3D" id="3.40.50.10440">
    <property type="entry name" value="Dihydroxyacetone kinase, domain 1"/>
    <property type="match status" value="1"/>
</dbReference>
<dbReference type="PANTHER" id="PTHR28629:SF4">
    <property type="entry name" value="TRIOKINASE_FMN CYCLASE"/>
    <property type="match status" value="1"/>
</dbReference>
<evidence type="ECO:0000256" key="4">
    <source>
        <dbReference type="ARBA" id="ARBA00022840"/>
    </source>
</evidence>
<dbReference type="InterPro" id="IPR012737">
    <property type="entry name" value="DhaK_L_YcgS"/>
</dbReference>
<keyword evidence="4" id="KW-0067">ATP-binding</keyword>
<proteinExistence type="predicted"/>
<dbReference type="SUPFAM" id="SSF101473">
    <property type="entry name" value="DhaL-like"/>
    <property type="match status" value="1"/>
</dbReference>
<organism evidence="7 8">
    <name type="scientific">Paracoccus seriniphilus</name>
    <dbReference type="NCBI Taxonomy" id="184748"/>
    <lineage>
        <taxon>Bacteria</taxon>
        <taxon>Pseudomonadati</taxon>
        <taxon>Pseudomonadota</taxon>
        <taxon>Alphaproteobacteria</taxon>
        <taxon>Rhodobacterales</taxon>
        <taxon>Paracoccaceae</taxon>
        <taxon>Paracoccus</taxon>
    </lineage>
</organism>
<dbReference type="Pfam" id="PF02733">
    <property type="entry name" value="Dak1"/>
    <property type="match status" value="1"/>
</dbReference>
<dbReference type="SMART" id="SM01120">
    <property type="entry name" value="Dak2"/>
    <property type="match status" value="1"/>
</dbReference>
<evidence type="ECO:0000313" key="8">
    <source>
        <dbReference type="Proteomes" id="UP000198307"/>
    </source>
</evidence>
<evidence type="ECO:0000256" key="1">
    <source>
        <dbReference type="ARBA" id="ARBA00022679"/>
    </source>
</evidence>
<dbReference type="SUPFAM" id="SSF82549">
    <property type="entry name" value="DAK1/DegV-like"/>
    <property type="match status" value="1"/>
</dbReference>
<keyword evidence="3 7" id="KW-0418">Kinase</keyword>
<evidence type="ECO:0000256" key="3">
    <source>
        <dbReference type="ARBA" id="ARBA00022777"/>
    </source>
</evidence>
<evidence type="ECO:0000313" key="7">
    <source>
        <dbReference type="EMBL" id="SNT73987.1"/>
    </source>
</evidence>
<dbReference type="Gene3D" id="1.25.40.340">
    <property type="match status" value="1"/>
</dbReference>
<evidence type="ECO:0000259" key="5">
    <source>
        <dbReference type="PROSITE" id="PS51480"/>
    </source>
</evidence>